<keyword evidence="2" id="KW-0812">Transmembrane</keyword>
<dbReference type="PROSITE" id="PS51671">
    <property type="entry name" value="ACT"/>
    <property type="match status" value="1"/>
</dbReference>
<protein>
    <recommendedName>
        <fullName evidence="3">ACT domain-containing protein</fullName>
    </recommendedName>
</protein>
<keyword evidence="2" id="KW-0472">Membrane</keyword>
<evidence type="ECO:0000256" key="1">
    <source>
        <dbReference type="SAM" id="MobiDB-lite"/>
    </source>
</evidence>
<feature type="region of interest" description="Disordered" evidence="1">
    <location>
        <begin position="1"/>
        <end position="20"/>
    </location>
</feature>
<dbReference type="RefSeq" id="WP_345363193.1">
    <property type="nucleotide sequence ID" value="NZ_BAABHJ010000027.1"/>
</dbReference>
<name>A0ABP8TU46_9ACTN</name>
<feature type="domain" description="ACT" evidence="3">
    <location>
        <begin position="106"/>
        <end position="180"/>
    </location>
</feature>
<evidence type="ECO:0000259" key="3">
    <source>
        <dbReference type="PROSITE" id="PS51671"/>
    </source>
</evidence>
<comment type="caution">
    <text evidence="4">The sequence shown here is derived from an EMBL/GenBank/DDBJ whole genome shotgun (WGS) entry which is preliminary data.</text>
</comment>
<dbReference type="EMBL" id="BAABHJ010000027">
    <property type="protein sequence ID" value="GAA4614846.1"/>
    <property type="molecule type" value="Genomic_DNA"/>
</dbReference>
<dbReference type="InterPro" id="IPR002912">
    <property type="entry name" value="ACT_dom"/>
</dbReference>
<sequence>MGLKIRNGRSTDRVGASHGHGRRAWRREAVEFAALFVAAGIAHLFSTALGHRRSGALMLVVLGGVLCVIVSAHIWLTHRRDHHGRPSPSRAGPAPEAALPTARLWRVRARVRETPGQLAALAAATAALGGNILSLSTQPDTDGTIDELHVQLPEPVTAPTLVDALTAAGGRSVRVRPATVRELVDPVTRALLLASWAGEDPHRLPVALAALLEARLLPDTGDRAGRAERETLSLTTPTGDRVRLHRPGLPFTATETARALALLGHAHRPTPARPA</sequence>
<proteinExistence type="predicted"/>
<evidence type="ECO:0000313" key="5">
    <source>
        <dbReference type="Proteomes" id="UP001500212"/>
    </source>
</evidence>
<keyword evidence="5" id="KW-1185">Reference proteome</keyword>
<feature type="transmembrane region" description="Helical" evidence="2">
    <location>
        <begin position="56"/>
        <end position="76"/>
    </location>
</feature>
<gene>
    <name evidence="4" type="ORF">GCM10023195_65050</name>
</gene>
<evidence type="ECO:0000256" key="2">
    <source>
        <dbReference type="SAM" id="Phobius"/>
    </source>
</evidence>
<accession>A0ABP8TU46</accession>
<evidence type="ECO:0000313" key="4">
    <source>
        <dbReference type="EMBL" id="GAA4614846.1"/>
    </source>
</evidence>
<keyword evidence="2" id="KW-1133">Transmembrane helix</keyword>
<dbReference type="Proteomes" id="UP001500212">
    <property type="component" value="Unassembled WGS sequence"/>
</dbReference>
<reference evidence="5" key="1">
    <citation type="journal article" date="2019" name="Int. J. Syst. Evol. Microbiol.">
        <title>The Global Catalogue of Microorganisms (GCM) 10K type strain sequencing project: providing services to taxonomists for standard genome sequencing and annotation.</title>
        <authorList>
            <consortium name="The Broad Institute Genomics Platform"/>
            <consortium name="The Broad Institute Genome Sequencing Center for Infectious Disease"/>
            <person name="Wu L."/>
            <person name="Ma J."/>
        </authorList>
    </citation>
    <scope>NUCLEOTIDE SEQUENCE [LARGE SCALE GENOMIC DNA]</scope>
    <source>
        <strain evidence="5">JCM 17938</strain>
    </source>
</reference>
<organism evidence="4 5">
    <name type="scientific">Actinoallomurus liliacearum</name>
    <dbReference type="NCBI Taxonomy" id="1080073"/>
    <lineage>
        <taxon>Bacteria</taxon>
        <taxon>Bacillati</taxon>
        <taxon>Actinomycetota</taxon>
        <taxon>Actinomycetes</taxon>
        <taxon>Streptosporangiales</taxon>
        <taxon>Thermomonosporaceae</taxon>
        <taxon>Actinoallomurus</taxon>
    </lineage>
</organism>
<feature type="transmembrane region" description="Helical" evidence="2">
    <location>
        <begin position="32"/>
        <end position="50"/>
    </location>
</feature>